<dbReference type="Gene3D" id="1.25.40.1030">
    <property type="match status" value="1"/>
</dbReference>
<evidence type="ECO:0000256" key="7">
    <source>
        <dbReference type="ARBA" id="ARBA00023006"/>
    </source>
</evidence>
<evidence type="ECO:0000256" key="2">
    <source>
        <dbReference type="ARBA" id="ARBA00005927"/>
    </source>
</evidence>
<dbReference type="RefSeq" id="XP_008084042.1">
    <property type="nucleotide sequence ID" value="XM_008085851.1"/>
</dbReference>
<keyword evidence="6 10" id="KW-0653">Protein transport</keyword>
<dbReference type="GO" id="GO:0006914">
    <property type="term" value="P:autophagy"/>
    <property type="evidence" value="ECO:0007669"/>
    <property type="project" value="UniProtKB-KW"/>
</dbReference>
<dbReference type="Pfam" id="PF12935">
    <property type="entry name" value="Sec16_N"/>
    <property type="match status" value="1"/>
</dbReference>
<feature type="compositionally biased region" description="Basic and acidic residues" evidence="11">
    <location>
        <begin position="109"/>
        <end position="119"/>
    </location>
</feature>
<feature type="compositionally biased region" description="Polar residues" evidence="11">
    <location>
        <begin position="876"/>
        <end position="893"/>
    </location>
</feature>
<evidence type="ECO:0000256" key="3">
    <source>
        <dbReference type="ARBA" id="ARBA00022448"/>
    </source>
</evidence>
<feature type="compositionally biased region" description="Polar residues" evidence="11">
    <location>
        <begin position="1654"/>
        <end position="1697"/>
    </location>
</feature>
<feature type="compositionally biased region" description="Acidic residues" evidence="11">
    <location>
        <begin position="157"/>
        <end position="166"/>
    </location>
</feature>
<dbReference type="OrthoDB" id="8918678at2759"/>
<feature type="compositionally biased region" description="Basic and acidic residues" evidence="11">
    <location>
        <begin position="1799"/>
        <end position="1821"/>
    </location>
</feature>
<feature type="compositionally biased region" description="Polar residues" evidence="11">
    <location>
        <begin position="852"/>
        <end position="865"/>
    </location>
</feature>
<gene>
    <name evidence="15" type="ORF">GLAREA_01093</name>
</gene>
<dbReference type="KEGG" id="glz:GLAREA_01093"/>
<sequence>MASESATSSWHPAMMPNSLTDRTEEPSQDSSHFGALPEQIQATEASNPDSNTSTPPADTDPPRRNEVPVQDPSIAGIKDNGDDAELNSLRNALTTSLSSPGGVELQESPVHKSVDPADHFDDEIDFPLAEFPSEGPKHENKHLSTMSFARTVSDDVSWGEDDDVDPEWNSSKDDTNPFKMLAKSDRTNSFPAVPPLHNPAQDNGEETMVQSQAESIMNAIEQEPREMFGDDTIDENASFSHQAANPNSTSEASTPLESGQAEESLPAYGRSYGGDYEQAQDQDTARYEEGVPLFQHEEVQNNGQGSSAFLGDVETGEGDDFFAQVSRSKDTEQQETSPPAVLERKSTMQVMDSLHLQPQDDILDTPIEPKDEQQTSFHRATGGGIAASASTIISQVIGELDVPAHENSKEGVPLELDAVEADLAEKWKAALAGDEFLDDEDDELLPDDEPVESGRPLDPSALFGSDDEGFLDDPDEPAGSGTGTGSGDFFAVKTPTVLSGTNGYSPQTARPTSSSNRYLPAGSSNPPAPLSAHNYAPAAPLLMDLSKPTAAPMISTPYSAGLTNSSQSQQPRPDMPKAQSFANRSKGGYQSPYDLPMEVVKPRKRASMQNMGRGFSNASLASVPPPRSSSMNPQAMPPPRGTSTALSPPTSSNGPVQQNQFQQPKASSTVPARPSPSASGFFEDLPVSSRPKPAPRNSSYAPIPSANSYGQPSAPPQNFTPTNGQSVHPAQYQQQPLNPISAPPAGLVAPDRVSPYASLPSNPVVAQPSTASRYSPAPPQLQPSSQSAPPPVAQSRYSPAPPIALSRQQSQPYVQPPILAHQPRTSSPLAQFERNPDPRSHRTESTADHRVSSSGYESNLRSNTLPPMKEVDENEASLSTHTIPNNSHPSQPLHSMHPPPRTPPPAQAFTARPSLSPSKRSSYLPQQPPQARSEPPSFMPPRRSLTQSPGSALSGPRLEMNGSAPYQRPASVEIPTSPRNQTGFSTFQPIAPPVNTTQNRTRAASRSLNFVVPNDGREHDPLQRWKGAPVFAWGVGGTLVTSFPKDVPRYGMNQNVPMIIRSPGEVKIANIKTVDPLPERLTSFPGPLKGKSKKKDVINWLNAGVALLEQDASYLRTLHNLSHEDKRLEERILLWKILRVFIENDGMLEGNPAVDKAVRDVMSPGLDDNNASETAIYATGADLSGISQSSNSASRSDPVDPTSVDQLRKHLLRGEREKAVWEAVDKRLWAHAMLISNTVSRDLYRQVAQEFVQKEVRNIGDNTESLAALYEIFAGNFEESIDELVPPSARAGFQMVSTSSSTGPSKDATEGLDRWRETLGLVLSNRSADDVQALNALGKLLSGYGRAEAAHICYLFARSVSSFGGIDDPASSIVLVGSDHLRQPFEFDKEMEPILLSEVFEYGMSLASTGNIAVSYPHLSVYKLQHAAILAEYGYREQALMYCESVASSVTSQTKRSPYHHALLVSALEDLSKRLKQSPKSESSSWLSKPTVSQVSGSVWDKLSKFVAGDEEDTSAGGSTSTLGGSEVGPFARISGGTPTISRSPSNSDLYGGYNGGLMVNSAAGSAASSKTNSRYAPGRTYTPEPQSGGSYVSQPRTSMESRSSGEHQRYQPQRQMSDYRPVSQPAPNSYNSQTNSNYSPQTPYSPYGANDSLYGSQQNATSNPLPTGSYASQSLNDTVNIDPSNPNTPSESTQYGAQPYGYEPPTNSNGSASYGYEPPSSTSKQDDTVNTNSSPPSNTYEPSNTGYEPPSSGYTPYEPTSMGDEPDSPIDTKPRKKSFMDDDDDDISIPKKTSATGEKSKAEKDREAEEAFRKAAEADAQKGNAAPAKKGWGLGGWFGGGKKEAADMSAQPNKPIRAKLGEQSSFYYDPDLKRWINKKGGDTAPTPSATPPPPRAGPPRTASGTPLGAAAPPLRGPPAVRSASESAKGPSPLAQDDGPAASTGDLPSLAPPGPLAMARSASNGSVNGPPSAPPSRPGTGMSNASSIDDLLGPATGGAKRVGAKKKKGRGYIDVMGEKPT</sequence>
<evidence type="ECO:0000259" key="13">
    <source>
        <dbReference type="Pfam" id="PF12932"/>
    </source>
</evidence>
<evidence type="ECO:0000256" key="8">
    <source>
        <dbReference type="ARBA" id="ARBA00023136"/>
    </source>
</evidence>
<dbReference type="GO" id="GO:0016192">
    <property type="term" value="P:vesicle-mediated transport"/>
    <property type="evidence" value="ECO:0007669"/>
    <property type="project" value="UniProtKB-KW"/>
</dbReference>
<evidence type="ECO:0000256" key="9">
    <source>
        <dbReference type="ARBA" id="ARBA00024687"/>
    </source>
</evidence>
<feature type="compositionally biased region" description="Acidic residues" evidence="11">
    <location>
        <begin position="465"/>
        <end position="476"/>
    </location>
</feature>
<proteinExistence type="inferred from homology"/>
<feature type="compositionally biased region" description="Polar residues" evidence="11">
    <location>
        <begin position="88"/>
        <end position="99"/>
    </location>
</feature>
<feature type="region of interest" description="Disordered" evidence="11">
    <location>
        <begin position="434"/>
        <end position="534"/>
    </location>
</feature>
<evidence type="ECO:0000256" key="6">
    <source>
        <dbReference type="ARBA" id="ARBA00022927"/>
    </source>
</evidence>
<dbReference type="STRING" id="1116229.S3DU50"/>
<feature type="compositionally biased region" description="Polar residues" evidence="11">
    <location>
        <begin position="1720"/>
        <end position="1747"/>
    </location>
</feature>
<feature type="compositionally biased region" description="Polar residues" evidence="11">
    <location>
        <begin position="915"/>
        <end position="925"/>
    </location>
</feature>
<feature type="compositionally biased region" description="Polar residues" evidence="11">
    <location>
        <begin position="641"/>
        <end position="670"/>
    </location>
</feature>
<dbReference type="GO" id="GO:0007030">
    <property type="term" value="P:Golgi organization"/>
    <property type="evidence" value="ECO:0007669"/>
    <property type="project" value="TreeGrafter"/>
</dbReference>
<feature type="compositionally biased region" description="Basic and acidic residues" evidence="11">
    <location>
        <begin position="834"/>
        <end position="851"/>
    </location>
</feature>
<evidence type="ECO:0000256" key="11">
    <source>
        <dbReference type="SAM" id="MobiDB-lite"/>
    </source>
</evidence>
<feature type="domain" description="Sec16 central conserved" evidence="13">
    <location>
        <begin position="1028"/>
        <end position="1146"/>
    </location>
</feature>
<evidence type="ECO:0000256" key="4">
    <source>
        <dbReference type="ARBA" id="ARBA00022824"/>
    </source>
</evidence>
<feature type="compositionally biased region" description="Low complexity" evidence="11">
    <location>
        <begin position="1515"/>
        <end position="1525"/>
    </location>
</feature>
<keyword evidence="16" id="KW-1185">Reference proteome</keyword>
<feature type="compositionally biased region" description="Pro residues" evidence="11">
    <location>
        <begin position="897"/>
        <end position="906"/>
    </location>
</feature>
<feature type="domain" description="Sec16 N-terminal" evidence="14">
    <location>
        <begin position="283"/>
        <end position="449"/>
    </location>
</feature>
<feature type="compositionally biased region" description="Polar residues" evidence="11">
    <location>
        <begin position="496"/>
        <end position="525"/>
    </location>
</feature>
<dbReference type="GO" id="GO:0005789">
    <property type="term" value="C:endoplasmic reticulum membrane"/>
    <property type="evidence" value="ECO:0007669"/>
    <property type="project" value="UniProtKB-SubCell"/>
</dbReference>
<evidence type="ECO:0000256" key="1">
    <source>
        <dbReference type="ARBA" id="ARBA00004397"/>
    </source>
</evidence>
<dbReference type="Pfam" id="PF12931">
    <property type="entry name" value="TPR_Sec16"/>
    <property type="match status" value="1"/>
</dbReference>
<feature type="compositionally biased region" description="Pro residues" evidence="11">
    <location>
        <begin position="1889"/>
        <end position="1898"/>
    </location>
</feature>
<feature type="compositionally biased region" description="Basic and acidic residues" evidence="11">
    <location>
        <begin position="170"/>
        <end position="186"/>
    </location>
</feature>
<feature type="compositionally biased region" description="Polar residues" evidence="11">
    <location>
        <begin position="1"/>
        <end position="10"/>
    </location>
</feature>
<dbReference type="EMBL" id="KE145367">
    <property type="protein sequence ID" value="EPE29933.1"/>
    <property type="molecule type" value="Genomic_DNA"/>
</dbReference>
<feature type="region of interest" description="Disordered" evidence="11">
    <location>
        <begin position="156"/>
        <end position="344"/>
    </location>
</feature>
<feature type="domain" description="Sec16 Sec23-binding" evidence="12">
    <location>
        <begin position="1207"/>
        <end position="1510"/>
    </location>
</feature>
<dbReference type="Proteomes" id="UP000016922">
    <property type="component" value="Unassembled WGS sequence"/>
</dbReference>
<feature type="compositionally biased region" description="Acidic residues" evidence="11">
    <location>
        <begin position="435"/>
        <end position="451"/>
    </location>
</feature>
<dbReference type="InterPro" id="IPR024468">
    <property type="entry name" value="Sec16_N"/>
</dbReference>
<dbReference type="HOGENOM" id="CLU_001147_0_0_1"/>
<dbReference type="GO" id="GO:0012507">
    <property type="term" value="C:ER to Golgi transport vesicle membrane"/>
    <property type="evidence" value="ECO:0007669"/>
    <property type="project" value="TreeGrafter"/>
</dbReference>
<dbReference type="Pfam" id="PF12932">
    <property type="entry name" value="Sec16"/>
    <property type="match status" value="1"/>
</dbReference>
<accession>S3DU50</accession>
<keyword evidence="7 10" id="KW-0072">Autophagy</keyword>
<comment type="subcellular location">
    <subcellularLocation>
        <location evidence="1">Endoplasmic reticulum membrane</location>
        <topology evidence="1">Peripheral membrane protein</topology>
        <orientation evidence="1">Cytoplasmic side</orientation>
    </subcellularLocation>
</comment>
<feature type="region of interest" description="Disordered" evidence="11">
    <location>
        <begin position="551"/>
        <end position="1002"/>
    </location>
</feature>
<evidence type="ECO:0000256" key="10">
    <source>
        <dbReference type="RuleBase" id="RU364101"/>
    </source>
</evidence>
<dbReference type="GO" id="GO:0070971">
    <property type="term" value="C:endoplasmic reticulum exit site"/>
    <property type="evidence" value="ECO:0007669"/>
    <property type="project" value="TreeGrafter"/>
</dbReference>
<evidence type="ECO:0000313" key="16">
    <source>
        <dbReference type="Proteomes" id="UP000016922"/>
    </source>
</evidence>
<feature type="compositionally biased region" description="Polar residues" evidence="11">
    <location>
        <begin position="696"/>
        <end position="738"/>
    </location>
</feature>
<comment type="similarity">
    <text evidence="2 10">Belongs to the SEC16 family.</text>
</comment>
<feature type="compositionally biased region" description="Polar residues" evidence="11">
    <location>
        <begin position="556"/>
        <end position="571"/>
    </location>
</feature>
<dbReference type="FunFam" id="1.25.40.1030:FF:000008">
    <property type="entry name" value="Protein transport protein sec16"/>
    <property type="match status" value="1"/>
</dbReference>
<keyword evidence="4 10" id="KW-0256">Endoplasmic reticulum</keyword>
<dbReference type="CDD" id="cd09233">
    <property type="entry name" value="ACE1-Sec16-like"/>
    <property type="match status" value="1"/>
</dbReference>
<feature type="compositionally biased region" description="Basic and acidic residues" evidence="11">
    <location>
        <begin position="283"/>
        <end position="299"/>
    </location>
</feature>
<feature type="region of interest" description="Disordered" evidence="11">
    <location>
        <begin position="1569"/>
        <end position="2021"/>
    </location>
</feature>
<dbReference type="PANTHER" id="PTHR13402:SF6">
    <property type="entry name" value="SECRETORY 16, ISOFORM I"/>
    <property type="match status" value="1"/>
</dbReference>
<feature type="compositionally biased region" description="Polar residues" evidence="11">
    <location>
        <begin position="235"/>
        <end position="257"/>
    </location>
</feature>
<evidence type="ECO:0000259" key="12">
    <source>
        <dbReference type="Pfam" id="PF12931"/>
    </source>
</evidence>
<keyword evidence="3 10" id="KW-0813">Transport</keyword>
<feature type="region of interest" description="Disordered" evidence="11">
    <location>
        <begin position="1510"/>
        <end position="1548"/>
    </location>
</feature>
<feature type="compositionally biased region" description="Polar residues" evidence="11">
    <location>
        <begin position="40"/>
        <end position="56"/>
    </location>
</feature>
<feature type="compositionally biased region" description="Polar residues" evidence="11">
    <location>
        <begin position="1584"/>
        <end position="1603"/>
    </location>
</feature>
<feature type="compositionally biased region" description="Low complexity" evidence="11">
    <location>
        <begin position="1899"/>
        <end position="1920"/>
    </location>
</feature>
<keyword evidence="8 10" id="KW-0472">Membrane</keyword>
<dbReference type="GO" id="GO:0070973">
    <property type="term" value="P:protein localization to endoplasmic reticulum exit site"/>
    <property type="evidence" value="ECO:0007669"/>
    <property type="project" value="TreeGrafter"/>
</dbReference>
<evidence type="ECO:0000259" key="14">
    <source>
        <dbReference type="Pfam" id="PF12935"/>
    </source>
</evidence>
<dbReference type="PANTHER" id="PTHR13402">
    <property type="entry name" value="RGPR-RELATED"/>
    <property type="match status" value="1"/>
</dbReference>
<feature type="compositionally biased region" description="Polar residues" evidence="11">
    <location>
        <begin position="977"/>
        <end position="1002"/>
    </location>
</feature>
<evidence type="ECO:0000313" key="15">
    <source>
        <dbReference type="EMBL" id="EPE29933.1"/>
    </source>
</evidence>
<dbReference type="InterPro" id="IPR024340">
    <property type="entry name" value="Sec16_CCD"/>
</dbReference>
<feature type="compositionally biased region" description="Low complexity" evidence="11">
    <location>
        <begin position="1628"/>
        <end position="1643"/>
    </location>
</feature>
<organism evidence="15 16">
    <name type="scientific">Glarea lozoyensis (strain ATCC 20868 / MF5171)</name>
    <dbReference type="NCBI Taxonomy" id="1116229"/>
    <lineage>
        <taxon>Eukaryota</taxon>
        <taxon>Fungi</taxon>
        <taxon>Dikarya</taxon>
        <taxon>Ascomycota</taxon>
        <taxon>Pezizomycotina</taxon>
        <taxon>Leotiomycetes</taxon>
        <taxon>Helotiales</taxon>
        <taxon>Helotiaceae</taxon>
        <taxon>Glarea</taxon>
    </lineage>
</organism>
<dbReference type="GeneID" id="19460151"/>
<reference evidence="15 16" key="1">
    <citation type="journal article" date="2013" name="BMC Genomics">
        <title>Genomics-driven discovery of the pneumocandin biosynthetic gene cluster in the fungus Glarea lozoyensis.</title>
        <authorList>
            <person name="Chen L."/>
            <person name="Yue Q."/>
            <person name="Zhang X."/>
            <person name="Xiang M."/>
            <person name="Wang C."/>
            <person name="Li S."/>
            <person name="Che Y."/>
            <person name="Ortiz-Lopez F.J."/>
            <person name="Bills G.F."/>
            <person name="Liu X."/>
            <person name="An Z."/>
        </authorList>
    </citation>
    <scope>NUCLEOTIDE SEQUENCE [LARGE SCALE GENOMIC DNA]</scope>
    <source>
        <strain evidence="16">ATCC 20868 / MF5171</strain>
    </source>
</reference>
<keyword evidence="5 10" id="KW-0931">ER-Golgi transport</keyword>
<comment type="function">
    <text evidence="9 10">Involved in the initiation of assembly of the COPII coat required for the formation of transport vesicles from the endoplasmic reticulum (ER) and the selection of cargo molecules. Also involved in autophagy.</text>
</comment>
<evidence type="ECO:0000256" key="5">
    <source>
        <dbReference type="ARBA" id="ARBA00022892"/>
    </source>
</evidence>
<dbReference type="eggNOG" id="KOG1913">
    <property type="taxonomic scope" value="Eukaryota"/>
</dbReference>
<feature type="compositionally biased region" description="Polar residues" evidence="11">
    <location>
        <begin position="1537"/>
        <end position="1548"/>
    </location>
</feature>
<dbReference type="GO" id="GO:0015031">
    <property type="term" value="P:protein transport"/>
    <property type="evidence" value="ECO:0007669"/>
    <property type="project" value="UniProtKB-KW"/>
</dbReference>
<dbReference type="OMA" id="YKSPYDL"/>
<name>S3DU50_GLAL2</name>
<dbReference type="InterPro" id="IPR024298">
    <property type="entry name" value="Sec16_Sec23-bd"/>
</dbReference>
<protein>
    <recommendedName>
        <fullName evidence="10">Protein transport protein sec16</fullName>
    </recommendedName>
</protein>
<feature type="region of interest" description="Disordered" evidence="11">
    <location>
        <begin position="1"/>
        <end position="122"/>
    </location>
</feature>